<dbReference type="InterPro" id="IPR000524">
    <property type="entry name" value="Tscrpt_reg_HTH_GntR"/>
</dbReference>
<reference evidence="5 7" key="1">
    <citation type="submission" date="2016-01" db="EMBL/GenBank/DDBJ databases">
        <title>Genome Sequences of Twelve Sporeforming Bacillus Species Isolated from Foods.</title>
        <authorList>
            <person name="Berendsen E.M."/>
            <person name="Wells-Bennik M.H."/>
            <person name="Krawcyk A.O."/>
            <person name="De Jong A."/>
            <person name="Holsappel S."/>
            <person name="Eijlander R.T."/>
            <person name="Kuipers O.P."/>
        </authorList>
    </citation>
    <scope>NUCLEOTIDE SEQUENCE [LARGE SCALE GENOMIC DNA]</scope>
    <source>
        <strain evidence="5 7">B4099</strain>
    </source>
</reference>
<dbReference type="EMBL" id="JASUZX010000002">
    <property type="protein sequence ID" value="MDL5042087.1"/>
    <property type="molecule type" value="Genomic_DNA"/>
</dbReference>
<organism evidence="5 7">
    <name type="scientific">Heyndrickxia coagulans</name>
    <name type="common">Weizmannia coagulans</name>
    <dbReference type="NCBI Taxonomy" id="1398"/>
    <lineage>
        <taxon>Bacteria</taxon>
        <taxon>Bacillati</taxon>
        <taxon>Bacillota</taxon>
        <taxon>Bacilli</taxon>
        <taxon>Bacillales</taxon>
        <taxon>Bacillaceae</taxon>
        <taxon>Heyndrickxia</taxon>
    </lineage>
</organism>
<dbReference type="CDD" id="cd07377">
    <property type="entry name" value="WHTH_GntR"/>
    <property type="match status" value="1"/>
</dbReference>
<dbReference type="InterPro" id="IPR036390">
    <property type="entry name" value="WH_DNA-bd_sf"/>
</dbReference>
<dbReference type="SMART" id="SM00345">
    <property type="entry name" value="HTH_GNTR"/>
    <property type="match status" value="1"/>
</dbReference>
<dbReference type="InterPro" id="IPR008920">
    <property type="entry name" value="TF_FadR/GntR_C"/>
</dbReference>
<keyword evidence="2" id="KW-0238">DNA-binding</keyword>
<comment type="caution">
    <text evidence="5">The sequence shown here is derived from an EMBL/GenBank/DDBJ whole genome shotgun (WGS) entry which is preliminary data.</text>
</comment>
<sequence>MVSNSKATEEKIYQVLHDAILNAEFPPGQQLKESSLAKAFGVSRTPVRTVFQRLKFDSLIELIPKRGAFVYCPTPNEAQQIFEMRKLLEPRATELAAIYATDFEIQRMEAFLKKEKMLIRQKAFHQSLVATKNFHLSIIEASRNIFLIETLRKMISLSHIILNFYDASEHKEANAISEHMELLEAIRSRKPVVAKEMAHHHVSSIEEDVDFSKEYTHTVPVVQVIQKYL</sequence>
<dbReference type="EMBL" id="LQYI01000023">
    <property type="protein sequence ID" value="KYC71833.1"/>
    <property type="molecule type" value="Genomic_DNA"/>
</dbReference>
<keyword evidence="3" id="KW-0804">Transcription</keyword>
<dbReference type="SUPFAM" id="SSF46785">
    <property type="entry name" value="Winged helix' DNA-binding domain"/>
    <property type="match status" value="1"/>
</dbReference>
<dbReference type="Proteomes" id="UP000075304">
    <property type="component" value="Unassembled WGS sequence"/>
</dbReference>
<dbReference type="InterPro" id="IPR011711">
    <property type="entry name" value="GntR_C"/>
</dbReference>
<dbReference type="PANTHER" id="PTHR43537:SF5">
    <property type="entry name" value="UXU OPERON TRANSCRIPTIONAL REGULATOR"/>
    <property type="match status" value="1"/>
</dbReference>
<keyword evidence="1" id="KW-0805">Transcription regulation</keyword>
<evidence type="ECO:0000256" key="1">
    <source>
        <dbReference type="ARBA" id="ARBA00023015"/>
    </source>
</evidence>
<name>A0A150KJA8_HEYCO</name>
<evidence type="ECO:0000313" key="6">
    <source>
        <dbReference type="EMBL" id="MDL5042087.1"/>
    </source>
</evidence>
<dbReference type="PANTHER" id="PTHR43537">
    <property type="entry name" value="TRANSCRIPTIONAL REGULATOR, GNTR FAMILY"/>
    <property type="match status" value="1"/>
</dbReference>
<feature type="domain" description="HTH gntR-type" evidence="4">
    <location>
        <begin position="6"/>
        <end position="73"/>
    </location>
</feature>
<evidence type="ECO:0000313" key="7">
    <source>
        <dbReference type="Proteomes" id="UP000075304"/>
    </source>
</evidence>
<evidence type="ECO:0000259" key="4">
    <source>
        <dbReference type="PROSITE" id="PS50949"/>
    </source>
</evidence>
<dbReference type="Pfam" id="PF00392">
    <property type="entry name" value="GntR"/>
    <property type="match status" value="1"/>
</dbReference>
<dbReference type="RefSeq" id="WP_029141829.1">
    <property type="nucleotide sequence ID" value="NZ_CP051674.1"/>
</dbReference>
<evidence type="ECO:0000256" key="2">
    <source>
        <dbReference type="ARBA" id="ARBA00023125"/>
    </source>
</evidence>
<dbReference type="SUPFAM" id="SSF48008">
    <property type="entry name" value="GntR ligand-binding domain-like"/>
    <property type="match status" value="1"/>
</dbReference>
<dbReference type="Proteomes" id="UP001223084">
    <property type="component" value="Unassembled WGS sequence"/>
</dbReference>
<dbReference type="GO" id="GO:0003700">
    <property type="term" value="F:DNA-binding transcription factor activity"/>
    <property type="evidence" value="ECO:0007669"/>
    <property type="project" value="InterPro"/>
</dbReference>
<dbReference type="Gene3D" id="1.10.10.10">
    <property type="entry name" value="Winged helix-like DNA-binding domain superfamily/Winged helix DNA-binding domain"/>
    <property type="match status" value="1"/>
</dbReference>
<dbReference type="Pfam" id="PF07729">
    <property type="entry name" value="FCD"/>
    <property type="match status" value="1"/>
</dbReference>
<reference evidence="6" key="2">
    <citation type="submission" date="2023-06" db="EMBL/GenBank/DDBJ databases">
        <title>Probiogenomic evaluation and L lactic producing Weizmannia coaggulans BKMTCR2-2 from tree bark.</title>
        <authorList>
            <person name="Mahittikon J."/>
            <person name="Tanasupawat S."/>
        </authorList>
    </citation>
    <scope>NUCLEOTIDE SEQUENCE</scope>
    <source>
        <strain evidence="6">BKMTCR2-2</strain>
    </source>
</reference>
<evidence type="ECO:0000313" key="5">
    <source>
        <dbReference type="EMBL" id="KYC71833.1"/>
    </source>
</evidence>
<dbReference type="PATRIC" id="fig|1398.25.peg.1694"/>
<dbReference type="AlphaFoldDB" id="A0A150KJA8"/>
<dbReference type="PROSITE" id="PS50949">
    <property type="entry name" value="HTH_GNTR"/>
    <property type="match status" value="1"/>
</dbReference>
<dbReference type="InterPro" id="IPR036388">
    <property type="entry name" value="WH-like_DNA-bd_sf"/>
</dbReference>
<protein>
    <submittedName>
        <fullName evidence="6">GntR family transcriptional regulator</fullName>
    </submittedName>
</protein>
<accession>A0A150KJA8</accession>
<dbReference type="SMART" id="SM00895">
    <property type="entry name" value="FCD"/>
    <property type="match status" value="1"/>
</dbReference>
<gene>
    <name evidence="5" type="ORF">B4099_2033</name>
    <name evidence="6" type="ORF">QN341_13840</name>
</gene>
<dbReference type="Gene3D" id="1.20.120.530">
    <property type="entry name" value="GntR ligand-binding domain-like"/>
    <property type="match status" value="1"/>
</dbReference>
<evidence type="ECO:0000256" key="3">
    <source>
        <dbReference type="ARBA" id="ARBA00023163"/>
    </source>
</evidence>
<dbReference type="GeneID" id="29815052"/>
<dbReference type="GO" id="GO:0003677">
    <property type="term" value="F:DNA binding"/>
    <property type="evidence" value="ECO:0007669"/>
    <property type="project" value="UniProtKB-KW"/>
</dbReference>
<proteinExistence type="predicted"/>